<dbReference type="EMBL" id="AHZU02000998">
    <property type="protein sequence ID" value="KFG37606.1"/>
    <property type="molecule type" value="Genomic_DNA"/>
</dbReference>
<dbReference type="OrthoDB" id="328504at2759"/>
<gene>
    <name evidence="2" type="ORF">TGDOM2_314080</name>
</gene>
<protein>
    <submittedName>
        <fullName evidence="2">Uncharacterized protein</fullName>
    </submittedName>
</protein>
<feature type="region of interest" description="Disordered" evidence="1">
    <location>
        <begin position="1"/>
        <end position="51"/>
    </location>
</feature>
<dbReference type="Proteomes" id="UP000028837">
    <property type="component" value="Unassembled WGS sequence"/>
</dbReference>
<comment type="caution">
    <text evidence="2">The sequence shown here is derived from an EMBL/GenBank/DDBJ whole genome shotgun (WGS) entry which is preliminary data.</text>
</comment>
<dbReference type="VEuPathDB" id="ToxoDB:TGDOM2_314080"/>
<evidence type="ECO:0000313" key="3">
    <source>
        <dbReference type="Proteomes" id="UP000028837"/>
    </source>
</evidence>
<name>A0A086JZN8_TOXGO</name>
<organism evidence="2 3">
    <name type="scientific">Toxoplasma gondii GAB2-2007-GAL-DOM2</name>
    <dbReference type="NCBI Taxonomy" id="1130820"/>
    <lineage>
        <taxon>Eukaryota</taxon>
        <taxon>Sar</taxon>
        <taxon>Alveolata</taxon>
        <taxon>Apicomplexa</taxon>
        <taxon>Conoidasida</taxon>
        <taxon>Coccidia</taxon>
        <taxon>Eucoccidiorida</taxon>
        <taxon>Eimeriorina</taxon>
        <taxon>Sarcocystidae</taxon>
        <taxon>Toxoplasma</taxon>
    </lineage>
</organism>
<reference evidence="2 3" key="1">
    <citation type="submission" date="2014-02" db="EMBL/GenBank/DDBJ databases">
        <authorList>
            <person name="Sibley D."/>
            <person name="Venepally P."/>
            <person name="Karamycheva S."/>
            <person name="Hadjithomas M."/>
            <person name="Khan A."/>
            <person name="Brunk B."/>
            <person name="Roos D."/>
            <person name="Caler E."/>
            <person name="Lorenzi H."/>
        </authorList>
    </citation>
    <scope>NUCLEOTIDE SEQUENCE [LARGE SCALE GENOMIC DNA]</scope>
    <source>
        <strain evidence="2 3">GAB2-2007-GAL-DOM2</strain>
    </source>
</reference>
<evidence type="ECO:0000256" key="1">
    <source>
        <dbReference type="SAM" id="MobiDB-lite"/>
    </source>
</evidence>
<accession>A0A086JZN8</accession>
<evidence type="ECO:0000313" key="2">
    <source>
        <dbReference type="EMBL" id="KFG37606.1"/>
    </source>
</evidence>
<sequence>MQRIDEERDLSPSSFHFVTDDEESSPSEPPGTRDSTKGKGSTPESEVPGSWRKSMRVSFQLARVMVKVGKEYTEPQLCWIAESMYSYKATRDSKTSIVTREYFGTLPFDVELQPPSDGGIYNDEEKTIVFEDVQKQQRTVRCIFPLRMWKHKVFLAAEKLDRLPYETISVHSQFLKREK</sequence>
<feature type="compositionally biased region" description="Basic and acidic residues" evidence="1">
    <location>
        <begin position="1"/>
        <end position="10"/>
    </location>
</feature>
<proteinExistence type="predicted"/>
<dbReference type="AlphaFoldDB" id="A0A086JZN8"/>